<dbReference type="InterPro" id="IPR038735">
    <property type="entry name" value="MSMEG_1276-like_NTP-PPase_dom"/>
</dbReference>
<evidence type="ECO:0000313" key="2">
    <source>
        <dbReference type="Proteomes" id="UP000757435"/>
    </source>
</evidence>
<dbReference type="SUPFAM" id="SSF101386">
    <property type="entry name" value="all-alpha NTP pyrophosphatases"/>
    <property type="match status" value="1"/>
</dbReference>
<name>A0A951UPL5_9CYAN</name>
<evidence type="ECO:0000313" key="1">
    <source>
        <dbReference type="EMBL" id="MBW4659918.1"/>
    </source>
</evidence>
<accession>A0A951UPL5</accession>
<gene>
    <name evidence="1" type="ORF">KME15_14680</name>
</gene>
<dbReference type="Proteomes" id="UP000757435">
    <property type="component" value="Unassembled WGS sequence"/>
</dbReference>
<dbReference type="CDD" id="cd11532">
    <property type="entry name" value="NTP-PPase_COG4997"/>
    <property type="match status" value="1"/>
</dbReference>
<sequence length="108" mass="12208">MRKVYNKLVRDRIPEIIQATGQRCAVEVMSKEEFHQALRAKLMEEAQEASAAASTELVAELADLCEVMNALMAAHNIDHEAVLAEQKRRQTERGGFSRRIRLLWSGAD</sequence>
<reference evidence="1" key="1">
    <citation type="submission" date="2021-05" db="EMBL/GenBank/DDBJ databases">
        <authorList>
            <person name="Pietrasiak N."/>
            <person name="Ward R."/>
            <person name="Stajich J.E."/>
            <person name="Kurbessoian T."/>
        </authorList>
    </citation>
    <scope>NUCLEOTIDE SEQUENCE</scope>
    <source>
        <strain evidence="1">UHER 2000/2452</strain>
    </source>
</reference>
<proteinExistence type="predicted"/>
<dbReference type="Pfam" id="PF01503">
    <property type="entry name" value="PRA-PH"/>
    <property type="match status" value="1"/>
</dbReference>
<organism evidence="1 2">
    <name type="scientific">Drouetiella hepatica Uher 2000/2452</name>
    <dbReference type="NCBI Taxonomy" id="904376"/>
    <lineage>
        <taxon>Bacteria</taxon>
        <taxon>Bacillati</taxon>
        <taxon>Cyanobacteriota</taxon>
        <taxon>Cyanophyceae</taxon>
        <taxon>Oculatellales</taxon>
        <taxon>Oculatellaceae</taxon>
        <taxon>Drouetiella</taxon>
    </lineage>
</organism>
<comment type="caution">
    <text evidence="1">The sequence shown here is derived from an EMBL/GenBank/DDBJ whole genome shotgun (WGS) entry which is preliminary data.</text>
</comment>
<reference evidence="1" key="2">
    <citation type="journal article" date="2022" name="Microbiol. Resour. Announc.">
        <title>Metagenome Sequencing to Explore Phylogenomics of Terrestrial Cyanobacteria.</title>
        <authorList>
            <person name="Ward R.D."/>
            <person name="Stajich J.E."/>
            <person name="Johansen J.R."/>
            <person name="Huntemann M."/>
            <person name="Clum A."/>
            <person name="Foster B."/>
            <person name="Foster B."/>
            <person name="Roux S."/>
            <person name="Palaniappan K."/>
            <person name="Varghese N."/>
            <person name="Mukherjee S."/>
            <person name="Reddy T.B.K."/>
            <person name="Daum C."/>
            <person name="Copeland A."/>
            <person name="Chen I.A."/>
            <person name="Ivanova N.N."/>
            <person name="Kyrpides N.C."/>
            <person name="Shapiro N."/>
            <person name="Eloe-Fadrosh E.A."/>
            <person name="Pietrasiak N."/>
        </authorList>
    </citation>
    <scope>NUCLEOTIDE SEQUENCE</scope>
    <source>
        <strain evidence="1">UHER 2000/2452</strain>
    </source>
</reference>
<dbReference type="InterPro" id="IPR021130">
    <property type="entry name" value="PRib-ATP_PPHydrolase-like"/>
</dbReference>
<dbReference type="Gene3D" id="1.10.287.1080">
    <property type="entry name" value="MazG-like"/>
    <property type="match status" value="1"/>
</dbReference>
<dbReference type="AlphaFoldDB" id="A0A951UPL5"/>
<protein>
    <submittedName>
        <fullName evidence="1">Nucleoside triphosphate pyrophosphohydrolase</fullName>
    </submittedName>
</protein>
<dbReference type="EMBL" id="JAHHHD010000016">
    <property type="protein sequence ID" value="MBW4659918.1"/>
    <property type="molecule type" value="Genomic_DNA"/>
</dbReference>